<feature type="region of interest" description="Disordered" evidence="5">
    <location>
        <begin position="242"/>
        <end position="265"/>
    </location>
</feature>
<dbReference type="InterPro" id="IPR026939">
    <property type="entry name" value="ZNF706/At2g23090_sf"/>
</dbReference>
<dbReference type="GeneTree" id="ENSGT00390000003465"/>
<keyword evidence="4" id="KW-0539">Nucleus</keyword>
<feature type="compositionally biased region" description="Low complexity" evidence="5">
    <location>
        <begin position="13"/>
        <end position="32"/>
    </location>
</feature>
<feature type="domain" description="C2H2-type" evidence="7">
    <location>
        <begin position="228"/>
        <end position="250"/>
    </location>
</feature>
<feature type="domain" description="Small EDRK-rich factor-like N-terminal" evidence="6">
    <location>
        <begin position="190"/>
        <end position="226"/>
    </location>
</feature>
<dbReference type="Proteomes" id="UP000823872">
    <property type="component" value="Chromosome F2"/>
</dbReference>
<reference evidence="8" key="2">
    <citation type="submission" date="2025-08" db="UniProtKB">
        <authorList>
            <consortium name="Ensembl"/>
        </authorList>
    </citation>
    <scope>IDENTIFICATION</scope>
    <source>
        <strain evidence="8">breed Abyssinian</strain>
    </source>
</reference>
<evidence type="ECO:0000259" key="7">
    <source>
        <dbReference type="Pfam" id="PF12874"/>
    </source>
</evidence>
<keyword evidence="9" id="KW-1185">Reference proteome</keyword>
<dbReference type="InterPro" id="IPR013087">
    <property type="entry name" value="Znf_C2H2_type"/>
</dbReference>
<evidence type="ECO:0000256" key="1">
    <source>
        <dbReference type="ARBA" id="ARBA00004123"/>
    </source>
</evidence>
<feature type="compositionally biased region" description="Gly residues" evidence="5">
    <location>
        <begin position="74"/>
        <end position="89"/>
    </location>
</feature>
<evidence type="ECO:0000256" key="5">
    <source>
        <dbReference type="SAM" id="MobiDB-lite"/>
    </source>
</evidence>
<proteinExistence type="predicted"/>
<dbReference type="Ensembl" id="ENSFCTT00005054003.1">
    <property type="protein sequence ID" value="ENSFCTP00005039734.1"/>
    <property type="gene ID" value="ENSFCTG00005018754.1"/>
</dbReference>
<dbReference type="Pfam" id="PF04419">
    <property type="entry name" value="SERF-like_N"/>
    <property type="match status" value="1"/>
</dbReference>
<evidence type="ECO:0000256" key="3">
    <source>
        <dbReference type="ARBA" id="ARBA00022490"/>
    </source>
</evidence>
<sequence>WPPPRLRRRRARAAAGSRRGLLCSPLSSFPSLAGGGGRSGAGRAPPCSPSGHLPRPSRAARSLRRKTVPARVSGSGGGADAAGRPGAGVGARRRGRRGSRGAAGLPVSQAAARPVPARAAGRRESSGACQALQVAGLQAAERSGNLTPWRQQLVGFSRPGLPVAEGAGFGAAKASGRRVSGRNLCGVADMARGQQKIQSQQKNAKKQAGQKKKQGHDQKAAAKAALIYTCTVCRTQMPDPKTFKQHFESKHPKTPLPPELADVQA</sequence>
<dbReference type="PANTHER" id="PTHR21213">
    <property type="entry name" value="GEO09665P1-RELATED"/>
    <property type="match status" value="1"/>
</dbReference>
<dbReference type="Gene3D" id="4.10.1050.10">
    <property type="entry name" value="At2g23090-like"/>
    <property type="match status" value="1"/>
</dbReference>
<keyword evidence="3" id="KW-0963">Cytoplasm</keyword>
<evidence type="ECO:0000256" key="4">
    <source>
        <dbReference type="ARBA" id="ARBA00023242"/>
    </source>
</evidence>
<reference evidence="8" key="3">
    <citation type="submission" date="2025-09" db="UniProtKB">
        <authorList>
            <consortium name="Ensembl"/>
        </authorList>
    </citation>
    <scope>IDENTIFICATION</scope>
    <source>
        <strain evidence="8">breed Abyssinian</strain>
    </source>
</reference>
<comment type="subcellular location">
    <subcellularLocation>
        <location evidence="2">Cytoplasm</location>
    </subcellularLocation>
    <subcellularLocation>
        <location evidence="1">Nucleus</location>
    </subcellularLocation>
</comment>
<feature type="compositionally biased region" description="Basic and acidic residues" evidence="5">
    <location>
        <begin position="242"/>
        <end position="251"/>
    </location>
</feature>
<evidence type="ECO:0000256" key="2">
    <source>
        <dbReference type="ARBA" id="ARBA00004496"/>
    </source>
</evidence>
<organism evidence="8 9">
    <name type="scientific">Felis catus</name>
    <name type="common">Cat</name>
    <name type="synonym">Felis silvestris catus</name>
    <dbReference type="NCBI Taxonomy" id="9685"/>
    <lineage>
        <taxon>Eukaryota</taxon>
        <taxon>Metazoa</taxon>
        <taxon>Chordata</taxon>
        <taxon>Craniata</taxon>
        <taxon>Vertebrata</taxon>
        <taxon>Euteleostomi</taxon>
        <taxon>Mammalia</taxon>
        <taxon>Eutheria</taxon>
        <taxon>Laurasiatheria</taxon>
        <taxon>Carnivora</taxon>
        <taxon>Feliformia</taxon>
        <taxon>Felidae</taxon>
        <taxon>Felinae</taxon>
        <taxon>Felis</taxon>
    </lineage>
</organism>
<feature type="compositionally biased region" description="Basic residues" evidence="5">
    <location>
        <begin position="1"/>
        <end position="12"/>
    </location>
</feature>
<evidence type="ECO:0000259" key="6">
    <source>
        <dbReference type="Pfam" id="PF04419"/>
    </source>
</evidence>
<evidence type="ECO:0000313" key="8">
    <source>
        <dbReference type="Ensembl" id="ENSFCTP00005039734.1"/>
    </source>
</evidence>
<feature type="compositionally biased region" description="Low complexity" evidence="5">
    <location>
        <begin position="100"/>
        <end position="119"/>
    </location>
</feature>
<feature type="compositionally biased region" description="Basic residues" evidence="5">
    <location>
        <begin position="203"/>
        <end position="214"/>
    </location>
</feature>
<dbReference type="PANTHER" id="PTHR21213:SF0">
    <property type="entry name" value="ZINC FINGER PROTEIN 706"/>
    <property type="match status" value="1"/>
</dbReference>
<dbReference type="SUPFAM" id="SSF118359">
    <property type="entry name" value="Expressed protein At2g23090/F21P24.15"/>
    <property type="match status" value="1"/>
</dbReference>
<feature type="region of interest" description="Disordered" evidence="5">
    <location>
        <begin position="1"/>
        <end position="128"/>
    </location>
</feature>
<protein>
    <recommendedName>
        <fullName evidence="10">Zinc finger protein 706</fullName>
    </recommendedName>
</protein>
<accession>A0ABI7YXW9</accession>
<evidence type="ECO:0008006" key="10">
    <source>
        <dbReference type="Google" id="ProtNLM"/>
    </source>
</evidence>
<reference evidence="8 9" key="1">
    <citation type="submission" date="2021-02" db="EMBL/GenBank/DDBJ databases">
        <title>Safari Cat Assemblies.</title>
        <authorList>
            <person name="Bredemeyer K.R."/>
            <person name="Murphy W.J."/>
        </authorList>
    </citation>
    <scope>NUCLEOTIDE SEQUENCE [LARGE SCALE GENOMIC DNA]</scope>
</reference>
<feature type="region of interest" description="Disordered" evidence="5">
    <location>
        <begin position="192"/>
        <end position="218"/>
    </location>
</feature>
<dbReference type="InterPro" id="IPR007513">
    <property type="entry name" value="SERF-like_N"/>
</dbReference>
<feature type="compositionally biased region" description="Low complexity" evidence="5">
    <location>
        <begin position="192"/>
        <end position="202"/>
    </location>
</feature>
<dbReference type="Pfam" id="PF12874">
    <property type="entry name" value="zf-met"/>
    <property type="match status" value="1"/>
</dbReference>
<dbReference type="InterPro" id="IPR045230">
    <property type="entry name" value="MBS1/2-like"/>
</dbReference>
<evidence type="ECO:0000313" key="9">
    <source>
        <dbReference type="Proteomes" id="UP000823872"/>
    </source>
</evidence>
<name>A0ABI7YXW9_FELCA</name>